<sequence>MQIGLYFGSFNPVHTGHLIIAEHVVSNTPLDQVWLVVSPQNPLKPSASLLNEYNRLNLANLAIQDNEKLKVSDVEFKLPKPSYTIDTLTYLREKYPQHSFTVIMGSDSYLNLQRWKNYEVLIRDYNFIIYERPAFPVDNSALPQNFILLNAPLLDISSTFIREQVKKGNSIRYLVADAVAREIADNGYYKAK</sequence>
<evidence type="ECO:0000256" key="2">
    <source>
        <dbReference type="ARBA" id="ARBA00005019"/>
    </source>
</evidence>
<keyword evidence="8 11" id="KW-0067">ATP-binding</keyword>
<dbReference type="PANTHER" id="PTHR39321:SF3">
    <property type="entry name" value="PHOSPHOPANTETHEINE ADENYLYLTRANSFERASE"/>
    <property type="match status" value="1"/>
</dbReference>
<dbReference type="RefSeq" id="WP_263037006.1">
    <property type="nucleotide sequence ID" value="NZ_JAOTPL010000003.1"/>
</dbReference>
<reference evidence="13" key="1">
    <citation type="submission" date="2022-10" db="EMBL/GenBank/DDBJ databases">
        <authorList>
            <person name="Kim H.S."/>
            <person name="Kim J.-S."/>
            <person name="Suh M.K."/>
            <person name="Eom M.K."/>
            <person name="Lee J.-S."/>
        </authorList>
    </citation>
    <scope>NUCLEOTIDE SEQUENCE</scope>
    <source>
        <strain evidence="13">LIP-5</strain>
    </source>
</reference>
<dbReference type="EMBL" id="JAOTPL010000003">
    <property type="protein sequence ID" value="MCU7693518.1"/>
    <property type="molecule type" value="Genomic_DNA"/>
</dbReference>
<evidence type="ECO:0000256" key="6">
    <source>
        <dbReference type="ARBA" id="ARBA00022695"/>
    </source>
</evidence>
<accession>A0AAE3ILQ8</accession>
<comment type="caution">
    <text evidence="13">The sequence shown here is derived from an EMBL/GenBank/DDBJ whole genome shotgun (WGS) entry which is preliminary data.</text>
</comment>
<dbReference type="GO" id="GO:0009435">
    <property type="term" value="P:NAD+ biosynthetic process"/>
    <property type="evidence" value="ECO:0007669"/>
    <property type="project" value="UniProtKB-UniRule"/>
</dbReference>
<dbReference type="Proteomes" id="UP001209317">
    <property type="component" value="Unassembled WGS sequence"/>
</dbReference>
<evidence type="ECO:0000256" key="8">
    <source>
        <dbReference type="ARBA" id="ARBA00022840"/>
    </source>
</evidence>
<dbReference type="NCBIfam" id="NF000840">
    <property type="entry name" value="PRK00071.1-3"/>
    <property type="match status" value="1"/>
</dbReference>
<dbReference type="GO" id="GO:0004515">
    <property type="term" value="F:nicotinate-nucleotide adenylyltransferase activity"/>
    <property type="evidence" value="ECO:0007669"/>
    <property type="project" value="UniProtKB-UniRule"/>
</dbReference>
<evidence type="ECO:0000256" key="3">
    <source>
        <dbReference type="ARBA" id="ARBA00009014"/>
    </source>
</evidence>
<dbReference type="Gene3D" id="3.40.50.620">
    <property type="entry name" value="HUPs"/>
    <property type="match status" value="1"/>
</dbReference>
<keyword evidence="4 11" id="KW-0662">Pyridine nucleotide biosynthesis</keyword>
<dbReference type="CDD" id="cd02165">
    <property type="entry name" value="NMNAT"/>
    <property type="match status" value="1"/>
</dbReference>
<name>A0AAE3ILQ8_9BACT</name>
<evidence type="ECO:0000256" key="9">
    <source>
        <dbReference type="ARBA" id="ARBA00023027"/>
    </source>
</evidence>
<feature type="domain" description="Cytidyltransferase-like" evidence="12">
    <location>
        <begin position="5"/>
        <end position="163"/>
    </location>
</feature>
<dbReference type="InterPro" id="IPR004821">
    <property type="entry name" value="Cyt_trans-like"/>
</dbReference>
<keyword evidence="14" id="KW-1185">Reference proteome</keyword>
<evidence type="ECO:0000313" key="14">
    <source>
        <dbReference type="Proteomes" id="UP001209317"/>
    </source>
</evidence>
<evidence type="ECO:0000256" key="10">
    <source>
        <dbReference type="ARBA" id="ARBA00048721"/>
    </source>
</evidence>
<evidence type="ECO:0000313" key="13">
    <source>
        <dbReference type="EMBL" id="MCU7693518.1"/>
    </source>
</evidence>
<dbReference type="InterPro" id="IPR005248">
    <property type="entry name" value="NadD/NMNAT"/>
</dbReference>
<comment type="pathway">
    <text evidence="2 11">Cofactor biosynthesis; NAD(+) biosynthesis; deamido-NAD(+) from nicotinate D-ribonucleotide: step 1/1.</text>
</comment>
<dbReference type="EC" id="2.7.7.18" evidence="11"/>
<dbReference type="AlphaFoldDB" id="A0AAE3ILQ8"/>
<evidence type="ECO:0000259" key="12">
    <source>
        <dbReference type="Pfam" id="PF01467"/>
    </source>
</evidence>
<evidence type="ECO:0000256" key="11">
    <source>
        <dbReference type="HAMAP-Rule" id="MF_00244"/>
    </source>
</evidence>
<keyword evidence="9 11" id="KW-0520">NAD</keyword>
<comment type="similarity">
    <text evidence="3 11">Belongs to the NadD family.</text>
</comment>
<dbReference type="GO" id="GO:0005524">
    <property type="term" value="F:ATP binding"/>
    <property type="evidence" value="ECO:0007669"/>
    <property type="project" value="UniProtKB-KW"/>
</dbReference>
<dbReference type="PANTHER" id="PTHR39321">
    <property type="entry name" value="NICOTINATE-NUCLEOTIDE ADENYLYLTRANSFERASE-RELATED"/>
    <property type="match status" value="1"/>
</dbReference>
<keyword evidence="7 11" id="KW-0547">Nucleotide-binding</keyword>
<proteinExistence type="inferred from homology"/>
<keyword evidence="6 11" id="KW-0548">Nucleotidyltransferase</keyword>
<evidence type="ECO:0000256" key="1">
    <source>
        <dbReference type="ARBA" id="ARBA00002324"/>
    </source>
</evidence>
<protein>
    <recommendedName>
        <fullName evidence="11">Probable nicotinate-nucleotide adenylyltransferase</fullName>
        <ecNumber evidence="11">2.7.7.18</ecNumber>
    </recommendedName>
    <alternativeName>
        <fullName evidence="11">Deamido-NAD(+) diphosphorylase</fullName>
    </alternativeName>
    <alternativeName>
        <fullName evidence="11">Deamido-NAD(+) pyrophosphorylase</fullName>
    </alternativeName>
    <alternativeName>
        <fullName evidence="11">Nicotinate mononucleotide adenylyltransferase</fullName>
        <shortName evidence="11">NaMN adenylyltransferase</shortName>
    </alternativeName>
</protein>
<dbReference type="HAMAP" id="MF_00244">
    <property type="entry name" value="NaMN_adenylyltr"/>
    <property type="match status" value="1"/>
</dbReference>
<dbReference type="NCBIfam" id="TIGR00125">
    <property type="entry name" value="cyt_tran_rel"/>
    <property type="match status" value="1"/>
</dbReference>
<dbReference type="NCBIfam" id="TIGR00482">
    <property type="entry name" value="nicotinate (nicotinamide) nucleotide adenylyltransferase"/>
    <property type="match status" value="1"/>
</dbReference>
<gene>
    <name evidence="11 13" type="primary">nadD</name>
    <name evidence="13" type="ORF">OD355_03205</name>
</gene>
<organism evidence="13 14">
    <name type="scientific">Haoranjiania flava</name>
    <dbReference type="NCBI Taxonomy" id="1856322"/>
    <lineage>
        <taxon>Bacteria</taxon>
        <taxon>Pseudomonadati</taxon>
        <taxon>Bacteroidota</taxon>
        <taxon>Chitinophagia</taxon>
        <taxon>Chitinophagales</taxon>
        <taxon>Chitinophagaceae</taxon>
        <taxon>Haoranjiania</taxon>
    </lineage>
</organism>
<comment type="function">
    <text evidence="1 11">Catalyzes the reversible adenylation of nicotinate mononucleotide (NaMN) to nicotinic acid adenine dinucleotide (NaAD).</text>
</comment>
<dbReference type="InterPro" id="IPR014729">
    <property type="entry name" value="Rossmann-like_a/b/a_fold"/>
</dbReference>
<dbReference type="SUPFAM" id="SSF52374">
    <property type="entry name" value="Nucleotidylyl transferase"/>
    <property type="match status" value="1"/>
</dbReference>
<dbReference type="Pfam" id="PF01467">
    <property type="entry name" value="CTP_transf_like"/>
    <property type="match status" value="1"/>
</dbReference>
<keyword evidence="5 11" id="KW-0808">Transferase</keyword>
<evidence type="ECO:0000256" key="7">
    <source>
        <dbReference type="ARBA" id="ARBA00022741"/>
    </source>
</evidence>
<evidence type="ECO:0000256" key="5">
    <source>
        <dbReference type="ARBA" id="ARBA00022679"/>
    </source>
</evidence>
<evidence type="ECO:0000256" key="4">
    <source>
        <dbReference type="ARBA" id="ARBA00022642"/>
    </source>
</evidence>
<comment type="catalytic activity">
    <reaction evidence="10 11">
        <text>nicotinate beta-D-ribonucleotide + ATP + H(+) = deamido-NAD(+) + diphosphate</text>
        <dbReference type="Rhea" id="RHEA:22860"/>
        <dbReference type="ChEBI" id="CHEBI:15378"/>
        <dbReference type="ChEBI" id="CHEBI:30616"/>
        <dbReference type="ChEBI" id="CHEBI:33019"/>
        <dbReference type="ChEBI" id="CHEBI:57502"/>
        <dbReference type="ChEBI" id="CHEBI:58437"/>
        <dbReference type="EC" id="2.7.7.18"/>
    </reaction>
</comment>